<keyword evidence="3 6" id="KW-1133">Transmembrane helix</keyword>
<feature type="transmembrane region" description="Helical" evidence="6">
    <location>
        <begin position="278"/>
        <end position="303"/>
    </location>
</feature>
<keyword evidence="4 6" id="KW-0472">Membrane</keyword>
<name>A0A0S2DAE2_LYSEN</name>
<feature type="transmembrane region" description="Helical" evidence="6">
    <location>
        <begin position="171"/>
        <end position="189"/>
    </location>
</feature>
<dbReference type="EMBL" id="CP013140">
    <property type="protein sequence ID" value="ALN55407.1"/>
    <property type="molecule type" value="Genomic_DNA"/>
</dbReference>
<dbReference type="PATRIC" id="fig|69.6.peg.55"/>
<gene>
    <name evidence="7" type="primary">virB6</name>
    <name evidence="7" type="ORF">GLE_0048</name>
</gene>
<dbReference type="GO" id="GO:0030255">
    <property type="term" value="P:protein secretion by the type IV secretion system"/>
    <property type="evidence" value="ECO:0007669"/>
    <property type="project" value="InterPro"/>
</dbReference>
<dbReference type="KEGG" id="lez:GLE_0048"/>
<proteinExistence type="predicted"/>
<evidence type="ECO:0000256" key="2">
    <source>
        <dbReference type="ARBA" id="ARBA00022692"/>
    </source>
</evidence>
<protein>
    <submittedName>
        <fullName evidence="7">VirB6 protein</fullName>
    </submittedName>
</protein>
<evidence type="ECO:0000256" key="5">
    <source>
        <dbReference type="SAM" id="MobiDB-lite"/>
    </source>
</evidence>
<dbReference type="InterPro" id="IPR007688">
    <property type="entry name" value="Conjugal_tfr_TrbL/VirB6"/>
</dbReference>
<dbReference type="Proteomes" id="UP000061569">
    <property type="component" value="Chromosome"/>
</dbReference>
<feature type="transmembrane region" description="Helical" evidence="6">
    <location>
        <begin position="195"/>
        <end position="213"/>
    </location>
</feature>
<evidence type="ECO:0000256" key="3">
    <source>
        <dbReference type="ARBA" id="ARBA00022989"/>
    </source>
</evidence>
<feature type="compositionally biased region" description="Pro residues" evidence="5">
    <location>
        <begin position="331"/>
        <end position="345"/>
    </location>
</feature>
<dbReference type="Pfam" id="PF04610">
    <property type="entry name" value="TrbL"/>
    <property type="match status" value="1"/>
</dbReference>
<organism evidence="7 8">
    <name type="scientific">Lysobacter enzymogenes</name>
    <dbReference type="NCBI Taxonomy" id="69"/>
    <lineage>
        <taxon>Bacteria</taxon>
        <taxon>Pseudomonadati</taxon>
        <taxon>Pseudomonadota</taxon>
        <taxon>Gammaproteobacteria</taxon>
        <taxon>Lysobacterales</taxon>
        <taxon>Lysobacteraceae</taxon>
        <taxon>Lysobacter</taxon>
    </lineage>
</organism>
<dbReference type="STRING" id="69.GLE_0048"/>
<evidence type="ECO:0000313" key="7">
    <source>
        <dbReference type="EMBL" id="ALN55407.1"/>
    </source>
</evidence>
<dbReference type="AlphaFoldDB" id="A0A0S2DAE2"/>
<feature type="region of interest" description="Disordered" evidence="5">
    <location>
        <begin position="317"/>
        <end position="353"/>
    </location>
</feature>
<reference evidence="7 8" key="1">
    <citation type="submission" date="2015-11" db="EMBL/GenBank/DDBJ databases">
        <title>Genome sequences of Lysobacter enzymogenes strain C3 and Lysobacter antibioticus ATCC 29479.</title>
        <authorList>
            <person name="Kobayashi D.Y."/>
        </authorList>
    </citation>
    <scope>NUCLEOTIDE SEQUENCE [LARGE SCALE GENOMIC DNA]</scope>
    <source>
        <strain evidence="7 8">C3</strain>
    </source>
</reference>
<evidence type="ECO:0000256" key="4">
    <source>
        <dbReference type="ARBA" id="ARBA00023136"/>
    </source>
</evidence>
<accession>A0A0S2DAE2</accession>
<sequence length="353" mass="36854">MLDIISAGLSDSLHLLRAGIPDGVDSLGFFALFKDFLDGEIAEYSRNLLRRVGTLVAVGVTPLVTLWIIYQGYLRVTGQSHGSMAALKVEATRIVLIVTIAGASANFQDSIYKSMTDGVGQVINYAISGEDKATVYDNIDQALALMQLATSSIDMLDVGENQVALKKRDQASLVAGLGVGGPAVVGGCLLILNKFVIAMLLGVGPFFVLCLIFKQTEGLFKGWLNSLLGSLMAMAFLSVAVTLAMDVTLALAGGFWAAEGLSRLLGMGTASEGINSVVQMQGILGLVLTTLIMGAPPAAAMLFRGLLANFNPHSQFTGGGARSGDRAPSGYPQPPASSPPPPPPSGQQQVVVR</sequence>
<keyword evidence="2 6" id="KW-0812">Transmembrane</keyword>
<dbReference type="GO" id="GO:0016020">
    <property type="term" value="C:membrane"/>
    <property type="evidence" value="ECO:0007669"/>
    <property type="project" value="UniProtKB-SubCell"/>
</dbReference>
<evidence type="ECO:0000256" key="6">
    <source>
        <dbReference type="SAM" id="Phobius"/>
    </source>
</evidence>
<evidence type="ECO:0000256" key="1">
    <source>
        <dbReference type="ARBA" id="ARBA00004141"/>
    </source>
</evidence>
<evidence type="ECO:0000313" key="8">
    <source>
        <dbReference type="Proteomes" id="UP000061569"/>
    </source>
</evidence>
<feature type="transmembrane region" description="Helical" evidence="6">
    <location>
        <begin position="52"/>
        <end position="70"/>
    </location>
</feature>
<dbReference type="OrthoDB" id="6018062at2"/>
<feature type="transmembrane region" description="Helical" evidence="6">
    <location>
        <begin position="90"/>
        <end position="107"/>
    </location>
</feature>
<comment type="subcellular location">
    <subcellularLocation>
        <location evidence="1">Membrane</location>
        <topology evidence="1">Multi-pass membrane protein</topology>
    </subcellularLocation>
</comment>